<keyword evidence="4" id="KW-1185">Reference proteome</keyword>
<evidence type="ECO:0000313" key="4">
    <source>
        <dbReference type="Proteomes" id="UP001214094"/>
    </source>
</evidence>
<dbReference type="EMBL" id="CP098809">
    <property type="protein sequence ID" value="USJ27787.1"/>
    <property type="molecule type" value="Genomic_DNA"/>
</dbReference>
<gene>
    <name evidence="1" type="ORF">NE863_28265</name>
    <name evidence="2" type="ORF">P4B07_34500</name>
</gene>
<dbReference type="AlphaFoldDB" id="A0A9Q9DE93"/>
<dbReference type="OrthoDB" id="8283473at2"/>
<reference evidence="2 4" key="2">
    <citation type="submission" date="2023-03" db="EMBL/GenBank/DDBJ databases">
        <title>Comparative genome and transcriptome analysis combination mining strategies for increasing vitamin B12 production of Ensifer adhaerens strain.</title>
        <authorList>
            <person name="Yongheng L."/>
        </authorList>
    </citation>
    <scope>NUCLEOTIDE SEQUENCE [LARGE SCALE GENOMIC DNA]</scope>
    <source>
        <strain evidence="2 4">Casida A-T305</strain>
        <plasmid evidence="2 4">unnamedB</plasmid>
    </source>
</reference>
<evidence type="ECO:0000313" key="2">
    <source>
        <dbReference type="EMBL" id="WFP94891.1"/>
    </source>
</evidence>
<organism evidence="1 3">
    <name type="scientific">Ensifer adhaerens</name>
    <name type="common">Sinorhizobium morelense</name>
    <dbReference type="NCBI Taxonomy" id="106592"/>
    <lineage>
        <taxon>Bacteria</taxon>
        <taxon>Pseudomonadati</taxon>
        <taxon>Pseudomonadota</taxon>
        <taxon>Alphaproteobacteria</taxon>
        <taxon>Hyphomicrobiales</taxon>
        <taxon>Rhizobiaceae</taxon>
        <taxon>Sinorhizobium/Ensifer group</taxon>
        <taxon>Ensifer</taxon>
    </lineage>
</organism>
<keyword evidence="1" id="KW-0614">Plasmid</keyword>
<sequence>MDFEAIGRSRLLIQLPTYRPQIELLRVPELKDLLRAYGFAAHQRDQVRAVEGRNSSHVAELDSDCARIEVDVTRLLKNVVTTR</sequence>
<name>A0A9Q9DE93_ENSAD</name>
<dbReference type="GeneID" id="42983400"/>
<protein>
    <submittedName>
        <fullName evidence="1">Uncharacterized protein</fullName>
    </submittedName>
</protein>
<dbReference type="Proteomes" id="UP001214094">
    <property type="component" value="Plasmid unnamedB"/>
</dbReference>
<dbReference type="Proteomes" id="UP001055460">
    <property type="component" value="Plasmid pB"/>
</dbReference>
<evidence type="ECO:0000313" key="3">
    <source>
        <dbReference type="Proteomes" id="UP001055460"/>
    </source>
</evidence>
<dbReference type="RefSeq" id="WP_029742831.1">
    <property type="nucleotide sequence ID" value="NZ_CAXURO020000003.1"/>
</dbReference>
<proteinExistence type="predicted"/>
<geneLocation type="plasmid" evidence="2 4">
    <name>unnamedB</name>
</geneLocation>
<dbReference type="EMBL" id="CP121310">
    <property type="protein sequence ID" value="WFP94891.1"/>
    <property type="molecule type" value="Genomic_DNA"/>
</dbReference>
<evidence type="ECO:0000313" key="1">
    <source>
        <dbReference type="EMBL" id="USJ27787.1"/>
    </source>
</evidence>
<reference evidence="1" key="1">
    <citation type="submission" date="2022-06" db="EMBL/GenBank/DDBJ databases">
        <title>Physiological and biochemical characterization and genomic elucidation of a strain of the genus Ensifer adhaerens M8 that combines arsenic oxidation and chromium reduction.</title>
        <authorList>
            <person name="Li X."/>
            <person name="Yu c."/>
        </authorList>
    </citation>
    <scope>NUCLEOTIDE SEQUENCE</scope>
    <source>
        <strain evidence="1">M8</strain>
        <plasmid evidence="1">pB</plasmid>
    </source>
</reference>
<accession>A0A9Q9DE93</accession>
<geneLocation type="plasmid" evidence="1 3">
    <name>pB</name>
</geneLocation>